<feature type="non-terminal residue" evidence="1">
    <location>
        <position position="1"/>
    </location>
</feature>
<keyword evidence="2" id="KW-1185">Reference proteome</keyword>
<organism evidence="1 2">
    <name type="scientific">Cetraspora pellucida</name>
    <dbReference type="NCBI Taxonomy" id="1433469"/>
    <lineage>
        <taxon>Eukaryota</taxon>
        <taxon>Fungi</taxon>
        <taxon>Fungi incertae sedis</taxon>
        <taxon>Mucoromycota</taxon>
        <taxon>Glomeromycotina</taxon>
        <taxon>Glomeromycetes</taxon>
        <taxon>Diversisporales</taxon>
        <taxon>Gigasporaceae</taxon>
        <taxon>Cetraspora</taxon>
    </lineage>
</organism>
<sequence>LILCNEAQYIDHTEWNHANTSAQLSGASAECFPQIDCVLKEYLTEEMLS</sequence>
<proteinExistence type="predicted"/>
<comment type="caution">
    <text evidence="1">The sequence shown here is derived from an EMBL/GenBank/DDBJ whole genome shotgun (WGS) entry which is preliminary data.</text>
</comment>
<reference evidence="1" key="1">
    <citation type="submission" date="2021-06" db="EMBL/GenBank/DDBJ databases">
        <authorList>
            <person name="Kallberg Y."/>
            <person name="Tangrot J."/>
            <person name="Rosling A."/>
        </authorList>
    </citation>
    <scope>NUCLEOTIDE SEQUENCE</scope>
    <source>
        <strain evidence="1">28 12/20/2015</strain>
    </source>
</reference>
<accession>A0ACA9NTZ7</accession>
<gene>
    <name evidence="1" type="ORF">SPELUC_LOCUS9495</name>
</gene>
<dbReference type="EMBL" id="CAJVPW010016071">
    <property type="protein sequence ID" value="CAG8667033.1"/>
    <property type="molecule type" value="Genomic_DNA"/>
</dbReference>
<evidence type="ECO:0000313" key="2">
    <source>
        <dbReference type="Proteomes" id="UP000789366"/>
    </source>
</evidence>
<protein>
    <submittedName>
        <fullName evidence="1">11193_t:CDS:1</fullName>
    </submittedName>
</protein>
<evidence type="ECO:0000313" key="1">
    <source>
        <dbReference type="EMBL" id="CAG8667033.1"/>
    </source>
</evidence>
<dbReference type="Proteomes" id="UP000789366">
    <property type="component" value="Unassembled WGS sequence"/>
</dbReference>
<name>A0ACA9NTZ7_9GLOM</name>